<dbReference type="Gene3D" id="1.10.8.240">
    <property type="entry name" value="CofD-like domain"/>
    <property type="match status" value="1"/>
</dbReference>
<evidence type="ECO:0000313" key="5">
    <source>
        <dbReference type="EMBL" id="CAB4578980.1"/>
    </source>
</evidence>
<proteinExistence type="inferred from homology"/>
<evidence type="ECO:0000256" key="2">
    <source>
        <dbReference type="ARBA" id="ARBA00022842"/>
    </source>
</evidence>
<dbReference type="PANTHER" id="PTHR43007">
    <property type="entry name" value="2-PHOSPHO-L-LACTATE TRANSFERASE"/>
    <property type="match status" value="1"/>
</dbReference>
<dbReference type="CDD" id="cd07186">
    <property type="entry name" value="CofD_like"/>
    <property type="match status" value="1"/>
</dbReference>
<dbReference type="EMBL" id="CAESAL010000009">
    <property type="protein sequence ID" value="CAB4334028.1"/>
    <property type="molecule type" value="Genomic_DNA"/>
</dbReference>
<evidence type="ECO:0000313" key="6">
    <source>
        <dbReference type="EMBL" id="CAB4615517.1"/>
    </source>
</evidence>
<accession>A0A6J7MN39</accession>
<dbReference type="HAMAP" id="MF_01257">
    <property type="entry name" value="CofD"/>
    <property type="match status" value="1"/>
</dbReference>
<evidence type="ECO:0000313" key="3">
    <source>
        <dbReference type="EMBL" id="CAB4334028.1"/>
    </source>
</evidence>
<dbReference type="EMBL" id="CAEZVC010000011">
    <property type="protein sequence ID" value="CAB4615517.1"/>
    <property type="molecule type" value="Genomic_DNA"/>
</dbReference>
<evidence type="ECO:0000313" key="7">
    <source>
        <dbReference type="EMBL" id="CAB4697378.1"/>
    </source>
</evidence>
<dbReference type="AlphaFoldDB" id="A0A6J7MN39"/>
<dbReference type="Pfam" id="PF01933">
    <property type="entry name" value="CofD"/>
    <property type="match status" value="1"/>
</dbReference>
<dbReference type="InterPro" id="IPR038136">
    <property type="entry name" value="CofD-like_dom_sf"/>
</dbReference>
<organism evidence="9">
    <name type="scientific">freshwater metagenome</name>
    <dbReference type="NCBI Taxonomy" id="449393"/>
    <lineage>
        <taxon>unclassified sequences</taxon>
        <taxon>metagenomes</taxon>
        <taxon>ecological metagenomes</taxon>
    </lineage>
</organism>
<reference evidence="9" key="1">
    <citation type="submission" date="2020-05" db="EMBL/GenBank/DDBJ databases">
        <authorList>
            <person name="Chiriac C."/>
            <person name="Salcher M."/>
            <person name="Ghai R."/>
            <person name="Kavagutti S V."/>
        </authorList>
    </citation>
    <scope>NUCLEOTIDE SEQUENCE</scope>
</reference>
<gene>
    <name evidence="5" type="ORF">UFOPK1762_00421</name>
    <name evidence="6" type="ORF">UFOPK1906_00337</name>
    <name evidence="7" type="ORF">UFOPK2624_00332</name>
    <name evidence="3" type="ORF">UFOPK3331_00435</name>
    <name evidence="8" type="ORF">UFOPK3785_00152</name>
    <name evidence="9" type="ORF">UFOPK3927_00788</name>
    <name evidence="4" type="ORF">UFOPK4201_00389</name>
    <name evidence="10" type="ORF">UFOPK4371_00196</name>
</gene>
<protein>
    <submittedName>
        <fullName evidence="9">Unannotated protein</fullName>
    </submittedName>
</protein>
<dbReference type="EMBL" id="CAFBNJ010000004">
    <property type="protein sequence ID" value="CAB4940542.1"/>
    <property type="molecule type" value="Genomic_DNA"/>
</dbReference>
<dbReference type="SUPFAM" id="SSF142338">
    <property type="entry name" value="CofD-like"/>
    <property type="match status" value="1"/>
</dbReference>
<dbReference type="EMBL" id="CAEZTY010000009">
    <property type="protein sequence ID" value="CAB4578980.1"/>
    <property type="molecule type" value="Genomic_DNA"/>
</dbReference>
<dbReference type="Gene3D" id="3.40.50.10680">
    <property type="entry name" value="CofD-like domains"/>
    <property type="match status" value="1"/>
</dbReference>
<dbReference type="EMBL" id="CAEUNJ010000011">
    <property type="protein sequence ID" value="CAB4370721.1"/>
    <property type="molecule type" value="Genomic_DNA"/>
</dbReference>
<dbReference type="NCBIfam" id="TIGR01819">
    <property type="entry name" value="F420_cofD"/>
    <property type="match status" value="1"/>
</dbReference>
<dbReference type="GO" id="GO:0000287">
    <property type="term" value="F:magnesium ion binding"/>
    <property type="evidence" value="ECO:0007669"/>
    <property type="project" value="InterPro"/>
</dbReference>
<evidence type="ECO:0000313" key="10">
    <source>
        <dbReference type="EMBL" id="CAB5073630.1"/>
    </source>
</evidence>
<evidence type="ECO:0000313" key="8">
    <source>
        <dbReference type="EMBL" id="CAB4940542.1"/>
    </source>
</evidence>
<keyword evidence="2" id="KW-0460">Magnesium</keyword>
<dbReference type="EMBL" id="CAEZXY010000007">
    <property type="protein sequence ID" value="CAB4697378.1"/>
    <property type="molecule type" value="Genomic_DNA"/>
</dbReference>
<dbReference type="EMBL" id="CAFBOK010000077">
    <property type="protein sequence ID" value="CAB4982351.1"/>
    <property type="molecule type" value="Genomic_DNA"/>
</dbReference>
<evidence type="ECO:0000313" key="4">
    <source>
        <dbReference type="EMBL" id="CAB4370721.1"/>
    </source>
</evidence>
<evidence type="ECO:0000256" key="1">
    <source>
        <dbReference type="ARBA" id="ARBA00022679"/>
    </source>
</evidence>
<name>A0A6J7MN39_9ZZZZ</name>
<sequence length="322" mass="33930">MITVIAGGVGAARMLRALLQVIDSSEVTAIVNVGDDLELHGLHISPDLDTVTYTLADAINPETGWGLVNESWQARSMLEQYGGVSWFGLGDRDLGTHLYRTQRISEGADLTTVTAEIVAAWGLELNVLPATCDRLRTMVTLAADDPSSTDFKGLTAGTEISFQEYFVQRHHSVPVSAVRFDGAESCSPATGVIDAINEADLIVIAPSNPIVSIAPVLAIPGIRDALISRRNAVTAVSPIIAGAALKGPADRMMSELGHDASVLGVAGLYKEFVSTLVIDTQDSQHKSAVERFGLRCIVAETVMSKPGVSESLAHAVLAGGNS</sequence>
<dbReference type="InterPro" id="IPR010115">
    <property type="entry name" value="FbiA/CofD"/>
</dbReference>
<evidence type="ECO:0000313" key="9">
    <source>
        <dbReference type="EMBL" id="CAB4982351.1"/>
    </source>
</evidence>
<dbReference type="GO" id="GO:0043743">
    <property type="term" value="F:LPPG:FO 2-phospho-L-lactate transferase activity"/>
    <property type="evidence" value="ECO:0007669"/>
    <property type="project" value="InterPro"/>
</dbReference>
<dbReference type="PANTHER" id="PTHR43007:SF1">
    <property type="entry name" value="2-PHOSPHO-L-LACTATE TRANSFERASE"/>
    <property type="match status" value="1"/>
</dbReference>
<dbReference type="InterPro" id="IPR002882">
    <property type="entry name" value="CofD"/>
</dbReference>
<keyword evidence="1" id="KW-0808">Transferase</keyword>
<dbReference type="EMBL" id="CAFBRD010000005">
    <property type="protein sequence ID" value="CAB5073630.1"/>
    <property type="molecule type" value="Genomic_DNA"/>
</dbReference>